<gene>
    <name evidence="2" type="ORF">FM069_12015</name>
</gene>
<evidence type="ECO:0000313" key="3">
    <source>
        <dbReference type="Proteomes" id="UP000315235"/>
    </source>
</evidence>
<dbReference type="InterPro" id="IPR038770">
    <property type="entry name" value="Na+/solute_symporter_sf"/>
</dbReference>
<name>A0A553GZ20_9PSED</name>
<comment type="caution">
    <text evidence="2">The sequence shown here is derived from an EMBL/GenBank/DDBJ whole genome shotgun (WGS) entry which is preliminary data.</text>
</comment>
<keyword evidence="1" id="KW-1133">Transmembrane helix</keyword>
<dbReference type="Proteomes" id="UP000315235">
    <property type="component" value="Unassembled WGS sequence"/>
</dbReference>
<feature type="transmembrane region" description="Helical" evidence="1">
    <location>
        <begin position="155"/>
        <end position="176"/>
    </location>
</feature>
<keyword evidence="3" id="KW-1185">Reference proteome</keyword>
<feature type="transmembrane region" description="Helical" evidence="1">
    <location>
        <begin position="67"/>
        <end position="85"/>
    </location>
</feature>
<evidence type="ECO:0000313" key="2">
    <source>
        <dbReference type="EMBL" id="TRX74723.1"/>
    </source>
</evidence>
<feature type="transmembrane region" description="Helical" evidence="1">
    <location>
        <begin position="97"/>
        <end position="116"/>
    </location>
</feature>
<protein>
    <submittedName>
        <fullName evidence="2">Sodium:proton antiporter</fullName>
    </submittedName>
</protein>
<dbReference type="EMBL" id="VJOY01000007">
    <property type="protein sequence ID" value="TRX74723.1"/>
    <property type="molecule type" value="Genomic_DNA"/>
</dbReference>
<organism evidence="2 3">
    <name type="scientific">Pseudomonas mangiferae</name>
    <dbReference type="NCBI Taxonomy" id="2593654"/>
    <lineage>
        <taxon>Bacteria</taxon>
        <taxon>Pseudomonadati</taxon>
        <taxon>Pseudomonadota</taxon>
        <taxon>Gammaproteobacteria</taxon>
        <taxon>Pseudomonadales</taxon>
        <taxon>Pseudomonadaceae</taxon>
        <taxon>Pseudomonas</taxon>
    </lineage>
</organism>
<evidence type="ECO:0000256" key="1">
    <source>
        <dbReference type="SAM" id="Phobius"/>
    </source>
</evidence>
<keyword evidence="1" id="KW-0812">Transmembrane</keyword>
<dbReference type="RefSeq" id="WP_143488585.1">
    <property type="nucleotide sequence ID" value="NZ_VJOY01000007.1"/>
</dbReference>
<feature type="transmembrane region" description="Helical" evidence="1">
    <location>
        <begin position="211"/>
        <end position="234"/>
    </location>
</feature>
<feature type="transmembrane region" description="Helical" evidence="1">
    <location>
        <begin position="284"/>
        <end position="302"/>
    </location>
</feature>
<feature type="transmembrane region" description="Helical" evidence="1">
    <location>
        <begin position="122"/>
        <end position="143"/>
    </location>
</feature>
<dbReference type="AlphaFoldDB" id="A0A553GZ20"/>
<dbReference type="Gene3D" id="1.20.1530.20">
    <property type="match status" value="2"/>
</dbReference>
<keyword evidence="1" id="KW-0472">Membrane</keyword>
<dbReference type="OrthoDB" id="7024959at2"/>
<sequence>MQTLTFWLAVLALFALATRVGRRFGMIPVVSQLLAAIACLTPLALWLAEPVWGASAAQLTHTPAIELLYGVCFALLLGHILGDVVDLRVDSRSLRIALPSFAVPFCCGVACAAWLLPPQPWLSVLSLGLLFAITAIPVLYLYLQGIGYPPDDTRRLLHAAILMDLIGWSVFGVAQGSLQPGTLFWPLMAALLPLPLRALGLRNGVAYGLPFFVLMPLLHLYTLNALVFGIAYLLVLASLRLPFRLPLPMPLWRALQDGLCVPLILAVGVLRVDMRAVFEQPDWALLALLLLAPPASKVAGNWLGLHWATPSQPATAKWRESLLLNIRGLTEIVFLNLLFQQALIDATLYVGLLLMSLFCTLLPALLGLRAPTVPLSMQPKETP</sequence>
<reference evidence="2 3" key="1">
    <citation type="submission" date="2019-07" db="EMBL/GenBank/DDBJ databases">
        <title>Pseudomonas mangiferae sp. nov., isolated from bark of mango tree in Thailand.</title>
        <authorList>
            <person name="Srisuk N."/>
            <person name="Anurat P."/>
        </authorList>
    </citation>
    <scope>NUCLEOTIDE SEQUENCE [LARGE SCALE GENOMIC DNA]</scope>
    <source>
        <strain evidence="2 3">DMKU_BBB3-04</strain>
    </source>
</reference>
<proteinExistence type="predicted"/>
<accession>A0A553GZ20</accession>
<feature type="transmembrane region" description="Helical" evidence="1">
    <location>
        <begin position="346"/>
        <end position="368"/>
    </location>
</feature>
<feature type="transmembrane region" description="Helical" evidence="1">
    <location>
        <begin position="182"/>
        <end position="199"/>
    </location>
</feature>
<feature type="transmembrane region" description="Helical" evidence="1">
    <location>
        <begin position="254"/>
        <end position="272"/>
    </location>
</feature>